<dbReference type="Proteomes" id="UP001290861">
    <property type="component" value="Unassembled WGS sequence"/>
</dbReference>
<feature type="transmembrane region" description="Helical" evidence="1">
    <location>
        <begin position="43"/>
        <end position="59"/>
    </location>
</feature>
<dbReference type="InterPro" id="IPR013099">
    <property type="entry name" value="K_chnl_dom"/>
</dbReference>
<evidence type="ECO:0000259" key="2">
    <source>
        <dbReference type="Pfam" id="PF07885"/>
    </source>
</evidence>
<dbReference type="Gene3D" id="1.10.287.70">
    <property type="match status" value="1"/>
</dbReference>
<feature type="transmembrane region" description="Helical" evidence="1">
    <location>
        <begin position="127"/>
        <end position="150"/>
    </location>
</feature>
<name>A0ABU5MZ51_9BACT</name>
<keyword evidence="3" id="KW-0407">Ion channel</keyword>
<keyword evidence="4" id="KW-1185">Reference proteome</keyword>
<feature type="transmembrane region" description="Helical" evidence="1">
    <location>
        <begin position="66"/>
        <end position="86"/>
    </location>
</feature>
<accession>A0ABU5MZ51</accession>
<feature type="transmembrane region" description="Helical" evidence="1">
    <location>
        <begin position="12"/>
        <end position="31"/>
    </location>
</feature>
<feature type="transmembrane region" description="Helical" evidence="1">
    <location>
        <begin position="199"/>
        <end position="223"/>
    </location>
</feature>
<dbReference type="EMBL" id="JARVCO010000010">
    <property type="protein sequence ID" value="MDZ8119467.1"/>
    <property type="molecule type" value="Genomic_DNA"/>
</dbReference>
<keyword evidence="1" id="KW-0812">Transmembrane</keyword>
<sequence>MSRARPIINAFLKGRFGLFLATMMAMFFVMPMAGKNQGVVDNALGWFSIAVLLSCLRAISSTRKFFMFMACLTLVNVMLTGLEMAWTGEAHGFLLAVTGFKVVYFVLVFYSIMRFVLMNDAVTEDKIYGAISAYFLMGVIWSFVYTGFFIQDPTSFNVPEAWLSSDAVNSFWAVYFSFTTLTTLGYGDITPQTPLAQSYAMMEAVIGQVFLAVIVARLIALHISHERENDQKE</sequence>
<protein>
    <submittedName>
        <fullName evidence="3">Potassium channel family protein</fullName>
    </submittedName>
</protein>
<keyword evidence="1" id="KW-1133">Transmembrane helix</keyword>
<feature type="domain" description="Potassium channel" evidence="2">
    <location>
        <begin position="168"/>
        <end position="219"/>
    </location>
</feature>
<keyword evidence="3" id="KW-0406">Ion transport</keyword>
<dbReference type="GO" id="GO:0034220">
    <property type="term" value="P:monoatomic ion transmembrane transport"/>
    <property type="evidence" value="ECO:0007669"/>
    <property type="project" value="UniProtKB-KW"/>
</dbReference>
<comment type="caution">
    <text evidence="3">The sequence shown here is derived from an EMBL/GenBank/DDBJ whole genome shotgun (WGS) entry which is preliminary data.</text>
</comment>
<reference evidence="3 4" key="1">
    <citation type="journal article" date="2024" name="Appl. Environ. Microbiol.">
        <title>Pontiella agarivorans sp. nov., a novel marine anaerobic bacterium capable of degrading macroalgal polysaccharides and fixing nitrogen.</title>
        <authorList>
            <person name="Liu N."/>
            <person name="Kivenson V."/>
            <person name="Peng X."/>
            <person name="Cui Z."/>
            <person name="Lankiewicz T.S."/>
            <person name="Gosselin K.M."/>
            <person name="English C.J."/>
            <person name="Blair E.M."/>
            <person name="O'Malley M.A."/>
            <person name="Valentine D.L."/>
        </authorList>
    </citation>
    <scope>NUCLEOTIDE SEQUENCE [LARGE SCALE GENOMIC DNA]</scope>
    <source>
        <strain evidence="3 4">NLcol2</strain>
    </source>
</reference>
<dbReference type="RefSeq" id="WP_322609249.1">
    <property type="nucleotide sequence ID" value="NZ_JARVCO010000010.1"/>
</dbReference>
<organism evidence="3 4">
    <name type="scientific">Pontiella agarivorans</name>
    <dbReference type="NCBI Taxonomy" id="3038953"/>
    <lineage>
        <taxon>Bacteria</taxon>
        <taxon>Pseudomonadati</taxon>
        <taxon>Kiritimatiellota</taxon>
        <taxon>Kiritimatiellia</taxon>
        <taxon>Kiritimatiellales</taxon>
        <taxon>Pontiellaceae</taxon>
        <taxon>Pontiella</taxon>
    </lineage>
</organism>
<keyword evidence="1" id="KW-0472">Membrane</keyword>
<proteinExistence type="predicted"/>
<evidence type="ECO:0000256" key="1">
    <source>
        <dbReference type="SAM" id="Phobius"/>
    </source>
</evidence>
<feature type="transmembrane region" description="Helical" evidence="1">
    <location>
        <begin position="92"/>
        <end position="115"/>
    </location>
</feature>
<dbReference type="Pfam" id="PF07885">
    <property type="entry name" value="Ion_trans_2"/>
    <property type="match status" value="1"/>
</dbReference>
<gene>
    <name evidence="3" type="ORF">P9H32_12615</name>
</gene>
<keyword evidence="3" id="KW-0813">Transport</keyword>
<evidence type="ECO:0000313" key="4">
    <source>
        <dbReference type="Proteomes" id="UP001290861"/>
    </source>
</evidence>
<evidence type="ECO:0000313" key="3">
    <source>
        <dbReference type="EMBL" id="MDZ8119467.1"/>
    </source>
</evidence>
<dbReference type="SUPFAM" id="SSF81324">
    <property type="entry name" value="Voltage-gated potassium channels"/>
    <property type="match status" value="1"/>
</dbReference>